<dbReference type="AlphaFoldDB" id="A0A3B0UWB5"/>
<proteinExistence type="predicted"/>
<dbReference type="NCBIfam" id="TIGR04183">
    <property type="entry name" value="Por_Secre_tail"/>
    <property type="match status" value="1"/>
</dbReference>
<feature type="non-terminal residue" evidence="1">
    <location>
        <position position="1"/>
    </location>
</feature>
<dbReference type="InterPro" id="IPR026444">
    <property type="entry name" value="Secre_tail"/>
</dbReference>
<dbReference type="EMBL" id="UOET01000398">
    <property type="protein sequence ID" value="VAW29657.1"/>
    <property type="molecule type" value="Genomic_DNA"/>
</dbReference>
<evidence type="ECO:0000313" key="1">
    <source>
        <dbReference type="EMBL" id="VAW29657.1"/>
    </source>
</evidence>
<gene>
    <name evidence="1" type="ORF">MNBD_BACTEROID07-1136</name>
</gene>
<accession>A0A3B0UWB5</accession>
<name>A0A3B0UWB5_9ZZZZ</name>
<protein>
    <recommendedName>
        <fullName evidence="2">LTD domain-containing protein</fullName>
    </recommendedName>
</protein>
<organism evidence="1">
    <name type="scientific">hydrothermal vent metagenome</name>
    <dbReference type="NCBI Taxonomy" id="652676"/>
    <lineage>
        <taxon>unclassified sequences</taxon>
        <taxon>metagenomes</taxon>
        <taxon>ecological metagenomes</taxon>
    </lineage>
</organism>
<evidence type="ECO:0008006" key="2">
    <source>
        <dbReference type="Google" id="ProtNLM"/>
    </source>
</evidence>
<sequence>ATKATYVEIYNTTANVLSLGKVDLEHYNNGAATASATLHLTGSVVAHGYIVIARVASEFNTVYGFNPDFELSNMYLNGGKDGLILRHDSNGILDKFNNTPSATVSWTNKHLFYRFDYSGDGSNLASDWDDAGLDKKGTPGAKNKLTWQITGTTDWSTGSNWSNGDIPSKAVDVVIPSGGIQPSVHGTATHPATCNNLIINSGATLTIPGAEYMTVYGNLTNNSDKTGLVLESTSSGNGSLIITGTITGKATMGRRIAAYSPGRDNGWHEISSPINNMAINGSDFAPGANDDMYAWSETTNTWLNDKVSGNRITHLTNGNGFLVAYQTLSPKNFSGTLNNTDVSVSLSYTSGQGNGWNLLGNPFPSAIVWNNTNWSLPATVSGTAEVWNGRTGNYNAVMAGGIIPSTNGFFVQTSAATTLTIPAAARVHNGTNNHKIASVTNLKETLTFKISNDTNTYSDKSILGFRPGATEDWDIVYDAHKLFSFIKTAPQIWTTTKGENFLVNYLPEVTTAYDVPLDFKAGINAVYHLTIKGADSFENISLVLEDLLTGKKIDLSNENSYDFSAAKGDDVSRFVLHINGVTAVTSRNKTERVQVFAYGNTVYLHSQKNLNGSVLIFNTFGQEIYTGKLNRRKLQKISLNQKTGIYFVRVKDGNRAAITRKVFIK</sequence>
<reference evidence="1" key="1">
    <citation type="submission" date="2018-06" db="EMBL/GenBank/DDBJ databases">
        <authorList>
            <person name="Zhirakovskaya E."/>
        </authorList>
    </citation>
    <scope>NUCLEOTIDE SEQUENCE</scope>
</reference>